<evidence type="ECO:0000256" key="1">
    <source>
        <dbReference type="SAM" id="MobiDB-lite"/>
    </source>
</evidence>
<sequence length="366" mass="42452">MISDNNNNHHYHFNGKSGDECDIEIITQLLPYTLDLNKDINDQDDYEANLYNYITHYADYHESDDEDVFNDDSSIYNDDVSDDCTTVASSEPLLADFFEERRLFIQSIRYLTVMEPLFALHPTEGITYDYEIDLDRFADINNRFNALYHFRNELLEIYDFDSPLFDLPSLNSQNLRNLNHDHNIDNINDLNNSNDDDLSVETKSETDSETEDGNENENGNEPAFDLEAEFRNELATRLDYDDEDDYDNNIDYEIEQLDIDALNIGVYFPDLDLNNLSEMSNTPNDSYQRTLFSTFENYWSQNNPSTNNQSYNIIDNNIENTFDNNTENSTDNNTDDTTDAIAGEIGEDDISVISLSSFYDRILSTK</sequence>
<organism evidence="2 3">
    <name type="scientific">Pichia kluyveri</name>
    <name type="common">Yeast</name>
    <dbReference type="NCBI Taxonomy" id="36015"/>
    <lineage>
        <taxon>Eukaryota</taxon>
        <taxon>Fungi</taxon>
        <taxon>Dikarya</taxon>
        <taxon>Ascomycota</taxon>
        <taxon>Saccharomycotina</taxon>
        <taxon>Pichiomycetes</taxon>
        <taxon>Pichiales</taxon>
        <taxon>Pichiaceae</taxon>
        <taxon>Pichia</taxon>
    </lineage>
</organism>
<accession>A0AAV5RB52</accession>
<gene>
    <name evidence="2" type="ORF">DAPK24_049900</name>
</gene>
<proteinExistence type="predicted"/>
<dbReference type="EMBL" id="BTGB01000009">
    <property type="protein sequence ID" value="GMM48392.1"/>
    <property type="molecule type" value="Genomic_DNA"/>
</dbReference>
<evidence type="ECO:0000313" key="3">
    <source>
        <dbReference type="Proteomes" id="UP001378960"/>
    </source>
</evidence>
<keyword evidence="3" id="KW-1185">Reference proteome</keyword>
<feature type="region of interest" description="Disordered" evidence="1">
    <location>
        <begin position="184"/>
        <end position="225"/>
    </location>
</feature>
<name>A0AAV5RB52_PICKL</name>
<protein>
    <submittedName>
        <fullName evidence="2">Uncharacterized protein</fullName>
    </submittedName>
</protein>
<dbReference type="AlphaFoldDB" id="A0AAV5RB52"/>
<evidence type="ECO:0000313" key="2">
    <source>
        <dbReference type="EMBL" id="GMM48392.1"/>
    </source>
</evidence>
<reference evidence="2 3" key="1">
    <citation type="journal article" date="2023" name="Elife">
        <title>Identification of key yeast species and microbe-microbe interactions impacting larval growth of Drosophila in the wild.</title>
        <authorList>
            <person name="Mure A."/>
            <person name="Sugiura Y."/>
            <person name="Maeda R."/>
            <person name="Honda K."/>
            <person name="Sakurai N."/>
            <person name="Takahashi Y."/>
            <person name="Watada M."/>
            <person name="Katoh T."/>
            <person name="Gotoh A."/>
            <person name="Gotoh Y."/>
            <person name="Taniguchi I."/>
            <person name="Nakamura K."/>
            <person name="Hayashi T."/>
            <person name="Katayama T."/>
            <person name="Uemura T."/>
            <person name="Hattori Y."/>
        </authorList>
    </citation>
    <scope>NUCLEOTIDE SEQUENCE [LARGE SCALE GENOMIC DNA]</scope>
    <source>
        <strain evidence="2 3">PK-24</strain>
    </source>
</reference>
<comment type="caution">
    <text evidence="2">The sequence shown here is derived from an EMBL/GenBank/DDBJ whole genome shotgun (WGS) entry which is preliminary data.</text>
</comment>
<dbReference type="Proteomes" id="UP001378960">
    <property type="component" value="Unassembled WGS sequence"/>
</dbReference>